<evidence type="ECO:0000313" key="12">
    <source>
        <dbReference type="EMBL" id="TWT63810.1"/>
    </source>
</evidence>
<reference evidence="12 13" key="1">
    <citation type="submission" date="2019-02" db="EMBL/GenBank/DDBJ databases">
        <title>Deep-cultivation of Planctomycetes and their phenomic and genomic characterization uncovers novel biology.</title>
        <authorList>
            <person name="Wiegand S."/>
            <person name="Jogler M."/>
            <person name="Boedeker C."/>
            <person name="Pinto D."/>
            <person name="Vollmers J."/>
            <person name="Rivas-Marin E."/>
            <person name="Kohn T."/>
            <person name="Peeters S.H."/>
            <person name="Heuer A."/>
            <person name="Rast P."/>
            <person name="Oberbeckmann S."/>
            <person name="Bunk B."/>
            <person name="Jeske O."/>
            <person name="Meyerdierks A."/>
            <person name="Storesund J.E."/>
            <person name="Kallscheuer N."/>
            <person name="Luecker S."/>
            <person name="Lage O.M."/>
            <person name="Pohl T."/>
            <person name="Merkel B.J."/>
            <person name="Hornburger P."/>
            <person name="Mueller R.-W."/>
            <person name="Bruemmer F."/>
            <person name="Labrenz M."/>
            <person name="Spormann A.M."/>
            <person name="Op Den Camp H."/>
            <person name="Overmann J."/>
            <person name="Amann R."/>
            <person name="Jetten M.S.M."/>
            <person name="Mascher T."/>
            <person name="Medema M.H."/>
            <person name="Devos D.P."/>
            <person name="Kaster A.-K."/>
            <person name="Ovreas L."/>
            <person name="Rohde M."/>
            <person name="Galperin M.Y."/>
            <person name="Jogler C."/>
        </authorList>
    </citation>
    <scope>NUCLEOTIDE SEQUENCE [LARGE SCALE GENOMIC DNA]</scope>
    <source>
        <strain evidence="12 13">Pan54</strain>
    </source>
</reference>
<comment type="similarity">
    <text evidence="3 10">Belongs to the FKBP-type PPIase family.</text>
</comment>
<evidence type="ECO:0000256" key="8">
    <source>
        <dbReference type="ARBA" id="ARBA00037071"/>
    </source>
</evidence>
<dbReference type="Proteomes" id="UP000316095">
    <property type="component" value="Unassembled WGS sequence"/>
</dbReference>
<evidence type="ECO:0000259" key="11">
    <source>
        <dbReference type="PROSITE" id="PS50059"/>
    </source>
</evidence>
<feature type="domain" description="PPIase FKBP-type" evidence="11">
    <location>
        <begin position="8"/>
        <end position="82"/>
    </location>
</feature>
<comment type="function">
    <text evidence="8">Also involved in hydrogenase metallocenter assembly, probably by participating in the nickel insertion step. This function in hydrogenase biosynthesis requires chaperone activity and the presence of the metal-binding domain, but not PPIase activity.</text>
</comment>
<evidence type="ECO:0000256" key="7">
    <source>
        <dbReference type="ARBA" id="ARBA00023235"/>
    </source>
</evidence>
<keyword evidence="6" id="KW-0143">Chaperone</keyword>
<dbReference type="RefSeq" id="WP_165441922.1">
    <property type="nucleotide sequence ID" value="NZ_SJPG01000001.1"/>
</dbReference>
<dbReference type="InterPro" id="IPR001179">
    <property type="entry name" value="PPIase_FKBP_dom"/>
</dbReference>
<evidence type="ECO:0000256" key="2">
    <source>
        <dbReference type="ARBA" id="ARBA00004496"/>
    </source>
</evidence>
<evidence type="ECO:0000256" key="6">
    <source>
        <dbReference type="ARBA" id="ARBA00023186"/>
    </source>
</evidence>
<dbReference type="Pfam" id="PF00254">
    <property type="entry name" value="FKBP_C"/>
    <property type="match status" value="1"/>
</dbReference>
<sequence>MQKIAIETDTVTIHYRASTRDGGVIEDTSGRKPLVMNLADEHFLPLFRKQIIGMQPGEEKTIKLDPQESFGLRDHLRQMTVPRGCLPSGIQKGDQLSTTIQGYAVNAWVVQLGEEEATLDTNHPLAGEPLELSVQMISIEA</sequence>
<comment type="caution">
    <text evidence="12">The sequence shown here is derived from an EMBL/GenBank/DDBJ whole genome shotgun (WGS) entry which is preliminary data.</text>
</comment>
<evidence type="ECO:0000256" key="5">
    <source>
        <dbReference type="ARBA" id="ARBA00023110"/>
    </source>
</evidence>
<dbReference type="PANTHER" id="PTHR47861:SF3">
    <property type="entry name" value="FKBP-TYPE PEPTIDYL-PROLYL CIS-TRANS ISOMERASE SLYD"/>
    <property type="match status" value="1"/>
</dbReference>
<dbReference type="Gene3D" id="3.10.50.40">
    <property type="match status" value="1"/>
</dbReference>
<comment type="subcellular location">
    <subcellularLocation>
        <location evidence="2">Cytoplasm</location>
    </subcellularLocation>
</comment>
<dbReference type="EMBL" id="SJPG01000001">
    <property type="protein sequence ID" value="TWT63810.1"/>
    <property type="molecule type" value="Genomic_DNA"/>
</dbReference>
<keyword evidence="7 9" id="KW-0413">Isomerase</keyword>
<dbReference type="GO" id="GO:0003755">
    <property type="term" value="F:peptidyl-prolyl cis-trans isomerase activity"/>
    <property type="evidence" value="ECO:0007669"/>
    <property type="project" value="UniProtKB-UniRule"/>
</dbReference>
<dbReference type="GO" id="GO:0042026">
    <property type="term" value="P:protein refolding"/>
    <property type="evidence" value="ECO:0007669"/>
    <property type="project" value="UniProtKB-ARBA"/>
</dbReference>
<dbReference type="AlphaFoldDB" id="A0A5C5XLI7"/>
<evidence type="ECO:0000313" key="13">
    <source>
        <dbReference type="Proteomes" id="UP000316095"/>
    </source>
</evidence>
<proteinExistence type="inferred from homology"/>
<evidence type="ECO:0000256" key="9">
    <source>
        <dbReference type="PROSITE-ProRule" id="PRU00277"/>
    </source>
</evidence>
<protein>
    <recommendedName>
        <fullName evidence="10">Peptidyl-prolyl cis-trans isomerase</fullName>
        <ecNumber evidence="10">5.2.1.8</ecNumber>
    </recommendedName>
</protein>
<dbReference type="InterPro" id="IPR046357">
    <property type="entry name" value="PPIase_dom_sf"/>
</dbReference>
<dbReference type="GO" id="GO:0005737">
    <property type="term" value="C:cytoplasm"/>
    <property type="evidence" value="ECO:0007669"/>
    <property type="project" value="UniProtKB-SubCell"/>
</dbReference>
<evidence type="ECO:0000256" key="1">
    <source>
        <dbReference type="ARBA" id="ARBA00000971"/>
    </source>
</evidence>
<keyword evidence="5 9" id="KW-0697">Rotamase</keyword>
<evidence type="ECO:0000256" key="4">
    <source>
        <dbReference type="ARBA" id="ARBA00022490"/>
    </source>
</evidence>
<evidence type="ECO:0000256" key="3">
    <source>
        <dbReference type="ARBA" id="ARBA00006577"/>
    </source>
</evidence>
<keyword evidence="13" id="KW-1185">Reference proteome</keyword>
<comment type="catalytic activity">
    <reaction evidence="1 9 10">
        <text>[protein]-peptidylproline (omega=180) = [protein]-peptidylproline (omega=0)</text>
        <dbReference type="Rhea" id="RHEA:16237"/>
        <dbReference type="Rhea" id="RHEA-COMP:10747"/>
        <dbReference type="Rhea" id="RHEA-COMP:10748"/>
        <dbReference type="ChEBI" id="CHEBI:83833"/>
        <dbReference type="ChEBI" id="CHEBI:83834"/>
        <dbReference type="EC" id="5.2.1.8"/>
    </reaction>
</comment>
<accession>A0A5C5XLI7</accession>
<gene>
    <name evidence="12" type="primary">fkpB</name>
    <name evidence="12" type="ORF">Pan54_45690</name>
</gene>
<dbReference type="PROSITE" id="PS50059">
    <property type="entry name" value="FKBP_PPIASE"/>
    <property type="match status" value="1"/>
</dbReference>
<evidence type="ECO:0000256" key="10">
    <source>
        <dbReference type="RuleBase" id="RU003915"/>
    </source>
</evidence>
<organism evidence="12 13">
    <name type="scientific">Rubinisphaera italica</name>
    <dbReference type="NCBI Taxonomy" id="2527969"/>
    <lineage>
        <taxon>Bacteria</taxon>
        <taxon>Pseudomonadati</taxon>
        <taxon>Planctomycetota</taxon>
        <taxon>Planctomycetia</taxon>
        <taxon>Planctomycetales</taxon>
        <taxon>Planctomycetaceae</taxon>
        <taxon>Rubinisphaera</taxon>
    </lineage>
</organism>
<dbReference type="SUPFAM" id="SSF54534">
    <property type="entry name" value="FKBP-like"/>
    <property type="match status" value="1"/>
</dbReference>
<keyword evidence="4" id="KW-0963">Cytoplasm</keyword>
<dbReference type="EC" id="5.2.1.8" evidence="10"/>
<dbReference type="PANTHER" id="PTHR47861">
    <property type="entry name" value="FKBP-TYPE PEPTIDYL-PROLYL CIS-TRANS ISOMERASE SLYD"/>
    <property type="match status" value="1"/>
</dbReference>
<name>A0A5C5XLI7_9PLAN</name>